<dbReference type="RefSeq" id="WP_083182318.1">
    <property type="nucleotide sequence ID" value="NZ_CBCRZR010000021.1"/>
</dbReference>
<dbReference type="AlphaFoldDB" id="A0A1X0N8L2"/>
<accession>A0A1X0N8L2</accession>
<comment type="subcellular location">
    <subcellularLocation>
        <location evidence="1">Periplasm</location>
    </subcellularLocation>
</comment>
<protein>
    <recommendedName>
        <fullName evidence="4">sn-glycerol-3-phosphate-binding periplasmic protein UgpB</fullName>
    </recommendedName>
</protein>
<evidence type="ECO:0000313" key="7">
    <source>
        <dbReference type="EMBL" id="ORC59937.1"/>
    </source>
</evidence>
<keyword evidence="8" id="KW-1185">Reference proteome</keyword>
<dbReference type="Proteomes" id="UP000192815">
    <property type="component" value="Unassembled WGS sequence"/>
</dbReference>
<dbReference type="Gene3D" id="3.40.190.10">
    <property type="entry name" value="Periplasmic binding protein-like II"/>
    <property type="match status" value="2"/>
</dbReference>
<dbReference type="PANTHER" id="PTHR43649">
    <property type="entry name" value="ARABINOSE-BINDING PROTEIN-RELATED"/>
    <property type="match status" value="1"/>
</dbReference>
<proteinExistence type="inferred from homology"/>
<evidence type="ECO:0000256" key="4">
    <source>
        <dbReference type="ARBA" id="ARBA00017470"/>
    </source>
</evidence>
<dbReference type="InterPro" id="IPR006059">
    <property type="entry name" value="SBP"/>
</dbReference>
<dbReference type="SUPFAM" id="SSF53850">
    <property type="entry name" value="Periplasmic binding protein-like II"/>
    <property type="match status" value="1"/>
</dbReference>
<gene>
    <name evidence="7" type="ORF">BZK31_08820</name>
</gene>
<dbReference type="EMBL" id="MUIO01000023">
    <property type="protein sequence ID" value="ORC59937.1"/>
    <property type="molecule type" value="Genomic_DNA"/>
</dbReference>
<sequence>MFWIRHIPGLLTLIFVTGHACATEFWYSHGGTTGSAIADLCRQFNVDRAQADRLHCIRQGSYEQTLQKTVAAYRAGKSPALVEIYDVATPDMLLGNATLPVETLMAERHRPYSPDTFVPTFKRYYSNEQGVLAAQPFAASTAVLYTHRDALAAAGINKPPATWTEFSETLRALKNSQHACPMATDFSPWIWLEQTSAAQGSEITVKSDGVERYRLAQGTHLHLMKDLAQWVHEGLVRHEASTRSGQQALAFASDECAMLMDSTGSWNTVYSTLRADIDVTALPIYPGTTRRANVPGGSSLWVMRGHPEQEYQVVSAFLAFALRPDNQKVFSARTGYLPVTQSTATTVQADEHAAPAIKVGLSSLDDSHGQPSAPLRCGFITLMRMIWTQETGNALAGRQSIERALSQTAMRGDELLSLFQNMHPPLARVEQGEDLR</sequence>
<evidence type="ECO:0000313" key="8">
    <source>
        <dbReference type="Proteomes" id="UP000192815"/>
    </source>
</evidence>
<comment type="caution">
    <text evidence="7">The sequence shown here is derived from an EMBL/GenBank/DDBJ whole genome shotgun (WGS) entry which is preliminary data.</text>
</comment>
<comment type="subunit">
    <text evidence="3">The complex is composed of two ATP-binding proteins (UgpC), two transmembrane proteins (UgpA and UgpE) and a solute-binding protein (UgpB).</text>
</comment>
<evidence type="ECO:0000256" key="5">
    <source>
        <dbReference type="ARBA" id="ARBA00022448"/>
    </source>
</evidence>
<dbReference type="InterPro" id="IPR050490">
    <property type="entry name" value="Bact_solute-bd_prot1"/>
</dbReference>
<evidence type="ECO:0000256" key="2">
    <source>
        <dbReference type="ARBA" id="ARBA00008520"/>
    </source>
</evidence>
<comment type="similarity">
    <text evidence="2">Belongs to the bacterial solute-binding protein 1 family.</text>
</comment>
<dbReference type="OrthoDB" id="4393730at2"/>
<evidence type="ECO:0000256" key="1">
    <source>
        <dbReference type="ARBA" id="ARBA00004418"/>
    </source>
</evidence>
<evidence type="ECO:0000256" key="3">
    <source>
        <dbReference type="ARBA" id="ARBA00011557"/>
    </source>
</evidence>
<reference evidence="8" key="1">
    <citation type="submission" date="2017-02" db="EMBL/GenBank/DDBJ databases">
        <title>Pseudomonas floridae sp. nov., a novel pathogenic bacterial species isolated from tomato.</title>
        <authorList>
            <person name="Timilsina S."/>
            <person name="Vallad G.E."/>
            <person name="Jones J.B."/>
        </authorList>
    </citation>
    <scope>NUCLEOTIDE SEQUENCE [LARGE SCALE GENOMIC DNA]</scope>
    <source>
        <strain evidence="8">GEV388</strain>
    </source>
</reference>
<evidence type="ECO:0000256" key="6">
    <source>
        <dbReference type="ARBA" id="ARBA00022729"/>
    </source>
</evidence>
<keyword evidence="5" id="KW-0813">Transport</keyword>
<keyword evidence="6" id="KW-0732">Signal</keyword>
<organism evidence="7 8">
    <name type="scientific">Pseudomonas floridensis</name>
    <dbReference type="NCBI Taxonomy" id="1958950"/>
    <lineage>
        <taxon>Bacteria</taxon>
        <taxon>Pseudomonadati</taxon>
        <taxon>Pseudomonadota</taxon>
        <taxon>Gammaproteobacteria</taxon>
        <taxon>Pseudomonadales</taxon>
        <taxon>Pseudomonadaceae</taxon>
        <taxon>Pseudomonas</taxon>
    </lineage>
</organism>
<dbReference type="STRING" id="1958950.BZK31_08820"/>
<name>A0A1X0N8L2_9PSED</name>
<dbReference type="PANTHER" id="PTHR43649:SF31">
    <property type="entry name" value="SN-GLYCEROL-3-PHOSPHATE-BINDING PERIPLASMIC PROTEIN UGPB"/>
    <property type="match status" value="1"/>
</dbReference>
<dbReference type="Pfam" id="PF13416">
    <property type="entry name" value="SBP_bac_8"/>
    <property type="match status" value="1"/>
</dbReference>
<dbReference type="GO" id="GO:0042597">
    <property type="term" value="C:periplasmic space"/>
    <property type="evidence" value="ECO:0007669"/>
    <property type="project" value="UniProtKB-SubCell"/>
</dbReference>